<feature type="compositionally biased region" description="Basic and acidic residues" evidence="1">
    <location>
        <begin position="109"/>
        <end position="118"/>
    </location>
</feature>
<dbReference type="STRING" id="43928.SAMN05443636_3010"/>
<feature type="region of interest" description="Disordered" evidence="1">
    <location>
        <begin position="104"/>
        <end position="125"/>
    </location>
</feature>
<sequence length="235" mass="24223">MLAGIGVTGLAGAAGLGLGTTDAVVYTASAQTESNGFALNVDWRETYNGQVLEDTRSAEWTADGPVISLKNVQPGDSGTFSFRIGVADAEGVPVAPRFSFDLTATPEKGINEPEEKAGDTSADDGELEDVVQAKFWRDDGLFAELDPLGGDNAVRDPGEPLIPEGTQGTLGEVASAFEDEGPVSFGCIDGDETITVSFGWAFPAEFSDGDVNVAQGDGVSFDLAVSAEQCDGGST</sequence>
<gene>
    <name evidence="2" type="ORF">SAMN05443636_3010</name>
</gene>
<protein>
    <recommendedName>
        <fullName evidence="4">SipW-cognate class signal peptide</fullName>
    </recommendedName>
</protein>
<organism evidence="2 3">
    <name type="scientific">Halobaculum gomorrense</name>
    <dbReference type="NCBI Taxonomy" id="43928"/>
    <lineage>
        <taxon>Archaea</taxon>
        <taxon>Methanobacteriati</taxon>
        <taxon>Methanobacteriota</taxon>
        <taxon>Stenosarchaea group</taxon>
        <taxon>Halobacteria</taxon>
        <taxon>Halobacteriales</taxon>
        <taxon>Haloferacaceae</taxon>
        <taxon>Halobaculum</taxon>
    </lineage>
</organism>
<evidence type="ECO:0000256" key="1">
    <source>
        <dbReference type="SAM" id="MobiDB-lite"/>
    </source>
</evidence>
<proteinExistence type="predicted"/>
<reference evidence="2 3" key="1">
    <citation type="submission" date="2016-11" db="EMBL/GenBank/DDBJ databases">
        <authorList>
            <person name="Jaros S."/>
            <person name="Januszkiewicz K."/>
            <person name="Wedrychowicz H."/>
        </authorList>
    </citation>
    <scope>NUCLEOTIDE SEQUENCE [LARGE SCALE GENOMIC DNA]</scope>
    <source>
        <strain evidence="2 3">DSM 9297</strain>
    </source>
</reference>
<dbReference type="EMBL" id="FQWV01000010">
    <property type="protein sequence ID" value="SHH61545.1"/>
    <property type="molecule type" value="Genomic_DNA"/>
</dbReference>
<keyword evidence="3" id="KW-1185">Reference proteome</keyword>
<dbReference type="Proteomes" id="UP000184357">
    <property type="component" value="Unassembled WGS sequence"/>
</dbReference>
<evidence type="ECO:0008006" key="4">
    <source>
        <dbReference type="Google" id="ProtNLM"/>
    </source>
</evidence>
<accession>A0A1M5UES1</accession>
<evidence type="ECO:0000313" key="3">
    <source>
        <dbReference type="Proteomes" id="UP000184357"/>
    </source>
</evidence>
<dbReference type="AlphaFoldDB" id="A0A1M5UES1"/>
<evidence type="ECO:0000313" key="2">
    <source>
        <dbReference type="EMBL" id="SHH61545.1"/>
    </source>
</evidence>
<name>A0A1M5UES1_9EURY</name>